<keyword evidence="1" id="KW-0812">Transmembrane</keyword>
<dbReference type="EMBL" id="CP073653">
    <property type="protein sequence ID" value="QUN34397.1"/>
    <property type="molecule type" value="Genomic_DNA"/>
</dbReference>
<keyword evidence="1" id="KW-1133">Transmembrane helix</keyword>
<dbReference type="AlphaFoldDB" id="A0AB74VDF0"/>
<dbReference type="NCBIfam" id="TIGR02532">
    <property type="entry name" value="IV_pilin_GFxxxE"/>
    <property type="match status" value="1"/>
</dbReference>
<organism evidence="2 3">
    <name type="scientific">Clostridium beijerinckii</name>
    <name type="common">Clostridium MP</name>
    <dbReference type="NCBI Taxonomy" id="1520"/>
    <lineage>
        <taxon>Bacteria</taxon>
        <taxon>Bacillati</taxon>
        <taxon>Bacillota</taxon>
        <taxon>Clostridia</taxon>
        <taxon>Eubacteriales</taxon>
        <taxon>Clostridiaceae</taxon>
        <taxon>Clostridium</taxon>
    </lineage>
</organism>
<evidence type="ECO:0000256" key="1">
    <source>
        <dbReference type="SAM" id="Phobius"/>
    </source>
</evidence>
<dbReference type="Proteomes" id="UP000679373">
    <property type="component" value="Chromosome"/>
</dbReference>
<name>A0AB74VDF0_CLOBE</name>
<accession>A0AB74VDF0</accession>
<dbReference type="GeneID" id="66347078"/>
<feature type="transmembrane region" description="Helical" evidence="1">
    <location>
        <begin position="7"/>
        <end position="29"/>
    </location>
</feature>
<keyword evidence="1" id="KW-0472">Membrane</keyword>
<dbReference type="Pfam" id="PF07963">
    <property type="entry name" value="N_methyl"/>
    <property type="match status" value="1"/>
</dbReference>
<proteinExistence type="predicted"/>
<evidence type="ECO:0000313" key="3">
    <source>
        <dbReference type="Proteomes" id="UP000679373"/>
    </source>
</evidence>
<protein>
    <submittedName>
        <fullName evidence="2">Prepilin-type N-terminal cleavage/methylation domain-containing protein</fullName>
    </submittedName>
</protein>
<reference evidence="2" key="1">
    <citation type="submission" date="2021-04" db="EMBL/GenBank/DDBJ databases">
        <title>Complete genome sequence of the type strain Clostridium beijerinckii NRRL B-598.</title>
        <authorList>
            <person name="Sedlar K."/>
            <person name="Branska B."/>
            <person name="Bezdicek M."/>
            <person name="Nykrynova M."/>
            <person name="Lengerova M."/>
            <person name="Skutkova H."/>
            <person name="Patakova P."/>
        </authorList>
    </citation>
    <scope>NUCLEOTIDE SEQUENCE</scope>
    <source>
        <strain evidence="2">DSM 791</strain>
    </source>
</reference>
<evidence type="ECO:0000313" key="2">
    <source>
        <dbReference type="EMBL" id="QUN34397.1"/>
    </source>
</evidence>
<sequence>MKKSGFTLIEMIIVIGLTTIILGILYSIFYTGNKVFSDADVRFALQMEARNIQEELTTIGMQGTGVTDIKIDGDYEDEDGRYVNKKYTDLASTSIGEIKLESYGKDSEYSKDVSGHENVSNLQPYNIIFDNGSLRVEWTDSSNHSKTLSTHVKSFTVVPAAPGDRFANTSSIEFNIVLSSQKVFSRVPDYPIKVKVTFRNKDN</sequence>
<dbReference type="InterPro" id="IPR012902">
    <property type="entry name" value="N_methyl_site"/>
</dbReference>
<dbReference type="PROSITE" id="PS00409">
    <property type="entry name" value="PROKAR_NTER_METHYL"/>
    <property type="match status" value="1"/>
</dbReference>
<keyword evidence="3" id="KW-1185">Reference proteome</keyword>
<dbReference type="RefSeq" id="WP_077869750.1">
    <property type="nucleotide sequence ID" value="NZ_BKAK01000136.1"/>
</dbReference>
<gene>
    <name evidence="2" type="ORF">KEC93_21105</name>
</gene>